<dbReference type="PROSITE" id="PS51186">
    <property type="entry name" value="GNAT"/>
    <property type="match status" value="1"/>
</dbReference>
<keyword evidence="1" id="KW-0808">Transferase</keyword>
<dbReference type="InterPro" id="IPR051531">
    <property type="entry name" value="N-acetyltransferase"/>
</dbReference>
<comment type="caution">
    <text evidence="5">The sequence shown here is derived from an EMBL/GenBank/DDBJ whole genome shotgun (WGS) entry which is preliminary data.</text>
</comment>
<evidence type="ECO:0000259" key="4">
    <source>
        <dbReference type="PROSITE" id="PS51186"/>
    </source>
</evidence>
<gene>
    <name evidence="5" type="ORF">ACFQGB_10585</name>
</gene>
<dbReference type="Pfam" id="PF13302">
    <property type="entry name" value="Acetyltransf_3"/>
    <property type="match status" value="1"/>
</dbReference>
<dbReference type="AlphaFoldDB" id="A0ABD5VCN8"/>
<protein>
    <submittedName>
        <fullName evidence="5">GNAT family protein</fullName>
    </submittedName>
</protein>
<dbReference type="InterPro" id="IPR000182">
    <property type="entry name" value="GNAT_dom"/>
</dbReference>
<dbReference type="PANTHER" id="PTHR43792">
    <property type="entry name" value="GNAT FAMILY, PUTATIVE (AFU_ORTHOLOGUE AFUA_3G00765)-RELATED-RELATED"/>
    <property type="match status" value="1"/>
</dbReference>
<proteinExistence type="inferred from homology"/>
<evidence type="ECO:0000313" key="6">
    <source>
        <dbReference type="Proteomes" id="UP001596395"/>
    </source>
</evidence>
<reference evidence="5 6" key="1">
    <citation type="journal article" date="2019" name="Int. J. Syst. Evol. Microbiol.">
        <title>The Global Catalogue of Microorganisms (GCM) 10K type strain sequencing project: providing services to taxonomists for standard genome sequencing and annotation.</title>
        <authorList>
            <consortium name="The Broad Institute Genomics Platform"/>
            <consortium name="The Broad Institute Genome Sequencing Center for Infectious Disease"/>
            <person name="Wu L."/>
            <person name="Ma J."/>
        </authorList>
    </citation>
    <scope>NUCLEOTIDE SEQUENCE [LARGE SCALE GENOMIC DNA]</scope>
    <source>
        <strain evidence="5 6">GX26</strain>
    </source>
</reference>
<dbReference type="Proteomes" id="UP001596395">
    <property type="component" value="Unassembled WGS sequence"/>
</dbReference>
<dbReference type="EMBL" id="JBHSXN010000002">
    <property type="protein sequence ID" value="MFC6953309.1"/>
    <property type="molecule type" value="Genomic_DNA"/>
</dbReference>
<dbReference type="GO" id="GO:0016746">
    <property type="term" value="F:acyltransferase activity"/>
    <property type="evidence" value="ECO:0007669"/>
    <property type="project" value="UniProtKB-KW"/>
</dbReference>
<evidence type="ECO:0000256" key="3">
    <source>
        <dbReference type="ARBA" id="ARBA00038502"/>
    </source>
</evidence>
<evidence type="ECO:0000256" key="1">
    <source>
        <dbReference type="ARBA" id="ARBA00022679"/>
    </source>
</evidence>
<sequence length="183" mass="20166">MPGALVVAGDRVTLRTLEDEDRAFVQRSRANPEVRYPIGNPLTSRTAMEAGDDDDGHDFLVCLDADDAGRGAADADDVERLGTVHVGEASYKRPNLGYWLAGEYHGEGYGRESVGLVVDWTFREYPTPAIGAEAFASNDASRALLESLGFEREGVRRDFMFVDGEHRDMVCYGLAREDWTGTE</sequence>
<dbReference type="Gene3D" id="3.40.630.30">
    <property type="match status" value="1"/>
</dbReference>
<evidence type="ECO:0000313" key="5">
    <source>
        <dbReference type="EMBL" id="MFC6953309.1"/>
    </source>
</evidence>
<name>A0ABD5VCN8_9EURY</name>
<dbReference type="InterPro" id="IPR016181">
    <property type="entry name" value="Acyl_CoA_acyltransferase"/>
</dbReference>
<organism evidence="5 6">
    <name type="scientific">Halorubellus litoreus</name>
    <dbReference type="NCBI Taxonomy" id="755308"/>
    <lineage>
        <taxon>Archaea</taxon>
        <taxon>Methanobacteriati</taxon>
        <taxon>Methanobacteriota</taxon>
        <taxon>Stenosarchaea group</taxon>
        <taxon>Halobacteria</taxon>
        <taxon>Halobacteriales</taxon>
        <taxon>Halorubellaceae</taxon>
        <taxon>Halorubellus</taxon>
    </lineage>
</organism>
<keyword evidence="6" id="KW-1185">Reference proteome</keyword>
<feature type="domain" description="N-acetyltransferase" evidence="4">
    <location>
        <begin position="12"/>
        <end position="177"/>
    </location>
</feature>
<comment type="similarity">
    <text evidence="3">Belongs to the acetyltransferase family. RimJ subfamily.</text>
</comment>
<dbReference type="RefSeq" id="WP_336350270.1">
    <property type="nucleotide sequence ID" value="NZ_JAZAQL010000002.1"/>
</dbReference>
<accession>A0ABD5VCN8</accession>
<keyword evidence="2" id="KW-0012">Acyltransferase</keyword>
<dbReference type="SUPFAM" id="SSF55729">
    <property type="entry name" value="Acyl-CoA N-acyltransferases (Nat)"/>
    <property type="match status" value="1"/>
</dbReference>
<evidence type="ECO:0000256" key="2">
    <source>
        <dbReference type="ARBA" id="ARBA00023315"/>
    </source>
</evidence>
<dbReference type="PANTHER" id="PTHR43792:SF8">
    <property type="entry name" value="[RIBOSOMAL PROTEIN US5]-ALANINE N-ACETYLTRANSFERASE"/>
    <property type="match status" value="1"/>
</dbReference>